<name>A0A316UBW0_9BASI</name>
<keyword evidence="20" id="KW-1185">Reference proteome</keyword>
<evidence type="ECO:0000256" key="3">
    <source>
        <dbReference type="ARBA" id="ARBA00004991"/>
    </source>
</evidence>
<evidence type="ECO:0000256" key="6">
    <source>
        <dbReference type="ARBA" id="ARBA00016939"/>
    </source>
</evidence>
<dbReference type="STRING" id="1684307.A0A316UBW0"/>
<keyword evidence="8 17" id="KW-0812">Transmembrane</keyword>
<proteinExistence type="inferred from homology"/>
<gene>
    <name evidence="19" type="ORF">BCV69DRAFT_297641</name>
</gene>
<feature type="region of interest" description="Disordered" evidence="16">
    <location>
        <begin position="1"/>
        <end position="33"/>
    </location>
</feature>
<dbReference type="PANTHER" id="PTHR19353:SF30">
    <property type="entry name" value="DELTA 8-(E)-SPHINGOLIPID DESATURASE"/>
    <property type="match status" value="1"/>
</dbReference>
<evidence type="ECO:0000256" key="9">
    <source>
        <dbReference type="ARBA" id="ARBA00022723"/>
    </source>
</evidence>
<dbReference type="GO" id="GO:0046872">
    <property type="term" value="F:metal ion binding"/>
    <property type="evidence" value="ECO:0007669"/>
    <property type="project" value="UniProtKB-KW"/>
</dbReference>
<evidence type="ECO:0000256" key="1">
    <source>
        <dbReference type="ARBA" id="ARBA00004141"/>
    </source>
</evidence>
<dbReference type="Proteomes" id="UP000245942">
    <property type="component" value="Unassembled WGS sequence"/>
</dbReference>
<sequence>MASSVDALTPQAAREQLPSPDAGHAHQAKPKRTISRAQLAHRIAHGEVLVLANRYIYKLDSWVKKHPGGELAVLHFVGRDASAEMSVYHSQETLKRMGAFAVAMLDEDDWFGVQRADGSREGFKPLVPPVQLGYRNGKLDHPHAHDDLWERKEATVLDRKAGVVPRGLSPTAGSDSGYSDGQSSLPDQDDDDPRPLSFPLPVKVLEPPADPEGMDAAREHAIAEDFKRLHQEVRDAGMYKLNPMGYVRECTRYTLLALTSALLWTYADGRTSWFMASAFFLGLVWHQLTFSAHDAGHTGITGHHAVDRMIGLFIADFLGGLSLGWWRDSHDVHHLVTNHPEHDPDLQHMPFLAVTPRFLVVEDKDAKGNEQIGDNDNNNGKTKTKTELGLWSSYYRRVLAFDAAAQFFLTFQHKIYYILLGVGRFNLYAESYGYLAMNSKRDRWFCLELIGVVFFWFWFAAVLAGCPSWSVRIGYILVSHITTSPLHVQIVLSHFAQSSEDKGLTESFPSRQVRTTMDVECPPYLDFIHGGLHMQVTHHLFPRVPRHNLRACRDRFTKPFCAKWNLEYEEYQFTAGNKRVLGVLKDVADQVKILGKVAAAQARGEIDH</sequence>
<evidence type="ECO:0000256" key="13">
    <source>
        <dbReference type="ARBA" id="ARBA00023004"/>
    </source>
</evidence>
<evidence type="ECO:0000256" key="2">
    <source>
        <dbReference type="ARBA" id="ARBA00004760"/>
    </source>
</evidence>
<feature type="compositionally biased region" description="Low complexity" evidence="16">
    <location>
        <begin position="173"/>
        <end position="186"/>
    </location>
</feature>
<evidence type="ECO:0000256" key="8">
    <source>
        <dbReference type="ARBA" id="ARBA00022692"/>
    </source>
</evidence>
<evidence type="ECO:0000256" key="5">
    <source>
        <dbReference type="ARBA" id="ARBA00012019"/>
    </source>
</evidence>
<dbReference type="EC" id="1.14.19.18" evidence="5"/>
<dbReference type="PIRSF" id="PIRSF015921">
    <property type="entry name" value="FA_sphinglp_des"/>
    <property type="match status" value="1"/>
</dbReference>
<reference evidence="19 20" key="1">
    <citation type="journal article" date="2018" name="Mol. Biol. Evol.">
        <title>Broad Genomic Sampling Reveals a Smut Pathogenic Ancestry of the Fungal Clade Ustilaginomycotina.</title>
        <authorList>
            <person name="Kijpornyongpan T."/>
            <person name="Mondo S.J."/>
            <person name="Barry K."/>
            <person name="Sandor L."/>
            <person name="Lee J."/>
            <person name="Lipzen A."/>
            <person name="Pangilinan J."/>
            <person name="LaButti K."/>
            <person name="Hainaut M."/>
            <person name="Henrissat B."/>
            <person name="Grigoriev I.V."/>
            <person name="Spatafora J.W."/>
            <person name="Aime M.C."/>
        </authorList>
    </citation>
    <scope>NUCLEOTIDE SEQUENCE [LARGE SCALE GENOMIC DNA]</scope>
    <source>
        <strain evidence="19 20">MCA 4718</strain>
    </source>
</reference>
<evidence type="ECO:0000256" key="17">
    <source>
        <dbReference type="SAM" id="Phobius"/>
    </source>
</evidence>
<keyword evidence="15 17" id="KW-0472">Membrane</keyword>
<evidence type="ECO:0000256" key="14">
    <source>
        <dbReference type="ARBA" id="ARBA00023098"/>
    </source>
</evidence>
<dbReference type="GeneID" id="37015870"/>
<keyword evidence="13" id="KW-0408">Iron</keyword>
<dbReference type="PANTHER" id="PTHR19353">
    <property type="entry name" value="FATTY ACID DESATURASE 2"/>
    <property type="match status" value="1"/>
</dbReference>
<evidence type="ECO:0000256" key="10">
    <source>
        <dbReference type="ARBA" id="ARBA00022919"/>
    </source>
</evidence>
<feature type="region of interest" description="Disordered" evidence="16">
    <location>
        <begin position="160"/>
        <end position="213"/>
    </location>
</feature>
<dbReference type="EMBL" id="KZ819323">
    <property type="protein sequence ID" value="PWN22348.1"/>
    <property type="molecule type" value="Genomic_DNA"/>
</dbReference>
<feature type="transmembrane region" description="Helical" evidence="17">
    <location>
        <begin position="415"/>
        <end position="437"/>
    </location>
</feature>
<dbReference type="GO" id="GO:0016717">
    <property type="term" value="F:oxidoreductase activity, acting on paired donors, with oxidation of a pair of donors resulting in the reduction of molecular oxygen to two molecules of water"/>
    <property type="evidence" value="ECO:0007669"/>
    <property type="project" value="TreeGrafter"/>
</dbReference>
<dbReference type="Pfam" id="PF00487">
    <property type="entry name" value="FA_desaturase"/>
    <property type="match status" value="1"/>
</dbReference>
<comment type="similarity">
    <text evidence="4">Belongs to the fatty acid desaturase type 1 family.</text>
</comment>
<dbReference type="OrthoDB" id="260091at2759"/>
<dbReference type="RefSeq" id="XP_025349508.1">
    <property type="nucleotide sequence ID" value="XM_025494136.1"/>
</dbReference>
<evidence type="ECO:0000256" key="15">
    <source>
        <dbReference type="ARBA" id="ARBA00023136"/>
    </source>
</evidence>
<dbReference type="InterPro" id="IPR036400">
    <property type="entry name" value="Cyt_B5-like_heme/steroid_sf"/>
</dbReference>
<evidence type="ECO:0000256" key="11">
    <source>
        <dbReference type="ARBA" id="ARBA00022989"/>
    </source>
</evidence>
<keyword evidence="7" id="KW-0349">Heme</keyword>
<organism evidence="19 20">
    <name type="scientific">Pseudomicrostroma glucosiphilum</name>
    <dbReference type="NCBI Taxonomy" id="1684307"/>
    <lineage>
        <taxon>Eukaryota</taxon>
        <taxon>Fungi</taxon>
        <taxon>Dikarya</taxon>
        <taxon>Basidiomycota</taxon>
        <taxon>Ustilaginomycotina</taxon>
        <taxon>Exobasidiomycetes</taxon>
        <taxon>Microstromatales</taxon>
        <taxon>Microstromatales incertae sedis</taxon>
        <taxon>Pseudomicrostroma</taxon>
    </lineage>
</organism>
<feature type="domain" description="Cytochrome b5 heme-binding" evidence="18">
    <location>
        <begin position="31"/>
        <end position="106"/>
    </location>
</feature>
<evidence type="ECO:0000256" key="7">
    <source>
        <dbReference type="ARBA" id="ARBA00022617"/>
    </source>
</evidence>
<dbReference type="InterPro" id="IPR012171">
    <property type="entry name" value="Fatty_acid_desaturase"/>
</dbReference>
<accession>A0A316UBW0</accession>
<keyword evidence="14" id="KW-0443">Lipid metabolism</keyword>
<comment type="pathway">
    <text evidence="3">Sphingolipid metabolism.</text>
</comment>
<dbReference type="Pfam" id="PF00173">
    <property type="entry name" value="Cyt-b5"/>
    <property type="match status" value="1"/>
</dbReference>
<comment type="pathway">
    <text evidence="2">Lipid metabolism; sphingolipid metabolism.</text>
</comment>
<dbReference type="SUPFAM" id="SSF55856">
    <property type="entry name" value="Cytochrome b5-like heme/steroid binding domain"/>
    <property type="match status" value="1"/>
</dbReference>
<protein>
    <recommendedName>
        <fullName evidence="6">Delta 8-(E)-sphingolipid desaturase</fullName>
        <ecNumber evidence="5">1.14.19.18</ecNumber>
    </recommendedName>
</protein>
<dbReference type="GO" id="GO:0006665">
    <property type="term" value="P:sphingolipid metabolic process"/>
    <property type="evidence" value="ECO:0007669"/>
    <property type="project" value="UniProtKB-UniPathway"/>
</dbReference>
<dbReference type="SMART" id="SM01117">
    <property type="entry name" value="Cyt-b5"/>
    <property type="match status" value="1"/>
</dbReference>
<evidence type="ECO:0000256" key="4">
    <source>
        <dbReference type="ARBA" id="ARBA00009295"/>
    </source>
</evidence>
<dbReference type="Gene3D" id="3.10.120.10">
    <property type="entry name" value="Cytochrome b5-like heme/steroid binding domain"/>
    <property type="match status" value="1"/>
</dbReference>
<keyword evidence="11 17" id="KW-1133">Transmembrane helix</keyword>
<dbReference type="InterPro" id="IPR005804">
    <property type="entry name" value="FA_desaturase_dom"/>
</dbReference>
<dbReference type="CDD" id="cd03506">
    <property type="entry name" value="Delta6-FADS-like"/>
    <property type="match status" value="1"/>
</dbReference>
<keyword evidence="9" id="KW-0479">Metal-binding</keyword>
<comment type="subcellular location">
    <subcellularLocation>
        <location evidence="1">Membrane</location>
        <topology evidence="1">Multi-pass membrane protein</topology>
    </subcellularLocation>
</comment>
<evidence type="ECO:0000256" key="12">
    <source>
        <dbReference type="ARBA" id="ARBA00023002"/>
    </source>
</evidence>
<evidence type="ECO:0000259" key="18">
    <source>
        <dbReference type="PROSITE" id="PS50255"/>
    </source>
</evidence>
<dbReference type="PROSITE" id="PS50255">
    <property type="entry name" value="CYTOCHROME_B5_2"/>
    <property type="match status" value="1"/>
</dbReference>
<dbReference type="GO" id="GO:0016020">
    <property type="term" value="C:membrane"/>
    <property type="evidence" value="ECO:0007669"/>
    <property type="project" value="UniProtKB-SubCell"/>
</dbReference>
<dbReference type="InterPro" id="IPR001199">
    <property type="entry name" value="Cyt_B5-like_heme/steroid-bd"/>
</dbReference>
<dbReference type="UniPathway" id="UPA00222"/>
<keyword evidence="12" id="KW-0560">Oxidoreductase</keyword>
<feature type="transmembrane region" description="Helical" evidence="17">
    <location>
        <begin position="444"/>
        <end position="464"/>
    </location>
</feature>
<evidence type="ECO:0000313" key="19">
    <source>
        <dbReference type="EMBL" id="PWN22348.1"/>
    </source>
</evidence>
<dbReference type="AlphaFoldDB" id="A0A316UBW0"/>
<evidence type="ECO:0000256" key="16">
    <source>
        <dbReference type="SAM" id="MobiDB-lite"/>
    </source>
</evidence>
<evidence type="ECO:0000313" key="20">
    <source>
        <dbReference type="Proteomes" id="UP000245942"/>
    </source>
</evidence>
<keyword evidence="10" id="KW-0746">Sphingolipid metabolism</keyword>